<feature type="transmembrane region" description="Helical" evidence="8">
    <location>
        <begin position="271"/>
        <end position="293"/>
    </location>
</feature>
<organism evidence="10 11">
    <name type="scientific">Bryocella elongata</name>
    <dbReference type="NCBI Taxonomy" id="863522"/>
    <lineage>
        <taxon>Bacteria</taxon>
        <taxon>Pseudomonadati</taxon>
        <taxon>Acidobacteriota</taxon>
        <taxon>Terriglobia</taxon>
        <taxon>Terriglobales</taxon>
        <taxon>Acidobacteriaceae</taxon>
        <taxon>Bryocella</taxon>
    </lineage>
</organism>
<dbReference type="PANTHER" id="PTHR42718">
    <property type="entry name" value="MAJOR FACILITATOR SUPERFAMILY MULTIDRUG TRANSPORTER MFSC"/>
    <property type="match status" value="1"/>
</dbReference>
<dbReference type="NCBIfam" id="TIGR00711">
    <property type="entry name" value="efflux_EmrB"/>
    <property type="match status" value="1"/>
</dbReference>
<feature type="domain" description="Major facilitator superfamily (MFS) profile" evidence="9">
    <location>
        <begin position="15"/>
        <end position="472"/>
    </location>
</feature>
<reference evidence="10 11" key="1">
    <citation type="submission" date="2016-10" db="EMBL/GenBank/DDBJ databases">
        <authorList>
            <person name="de Groot N.N."/>
        </authorList>
    </citation>
    <scope>NUCLEOTIDE SEQUENCE [LARGE SCALE GENOMIC DNA]</scope>
    <source>
        <strain evidence="10 11">DSM 22489</strain>
    </source>
</reference>
<dbReference type="PROSITE" id="PS00216">
    <property type="entry name" value="SUGAR_TRANSPORT_1"/>
    <property type="match status" value="1"/>
</dbReference>
<evidence type="ECO:0000256" key="1">
    <source>
        <dbReference type="ARBA" id="ARBA00004651"/>
    </source>
</evidence>
<protein>
    <submittedName>
        <fullName evidence="10">Drug resistance transporter, EmrB/QacA subfamily</fullName>
    </submittedName>
</protein>
<dbReference type="InterPro" id="IPR036259">
    <property type="entry name" value="MFS_trans_sf"/>
</dbReference>
<dbReference type="PRINTS" id="PR01036">
    <property type="entry name" value="TCRTETB"/>
</dbReference>
<feature type="transmembrane region" description="Helical" evidence="8">
    <location>
        <begin position="361"/>
        <end position="385"/>
    </location>
</feature>
<evidence type="ECO:0000313" key="10">
    <source>
        <dbReference type="EMBL" id="SEG24848.1"/>
    </source>
</evidence>
<feature type="transmembrane region" description="Helical" evidence="8">
    <location>
        <begin position="140"/>
        <end position="159"/>
    </location>
</feature>
<dbReference type="AlphaFoldDB" id="A0A1H5YL92"/>
<dbReference type="InterPro" id="IPR004638">
    <property type="entry name" value="EmrB-like"/>
</dbReference>
<feature type="transmembrane region" description="Helical" evidence="8">
    <location>
        <begin position="81"/>
        <end position="100"/>
    </location>
</feature>
<dbReference type="Gene3D" id="1.20.1250.20">
    <property type="entry name" value="MFS general substrate transporter like domains"/>
    <property type="match status" value="1"/>
</dbReference>
<dbReference type="GO" id="GO:0022857">
    <property type="term" value="F:transmembrane transporter activity"/>
    <property type="evidence" value="ECO:0007669"/>
    <property type="project" value="InterPro"/>
</dbReference>
<feature type="transmembrane region" description="Helical" evidence="8">
    <location>
        <begin position="305"/>
        <end position="324"/>
    </location>
</feature>
<keyword evidence="7 8" id="KW-0472">Membrane</keyword>
<feature type="transmembrane region" description="Helical" evidence="8">
    <location>
        <begin position="171"/>
        <end position="191"/>
    </location>
</feature>
<dbReference type="InterPro" id="IPR005829">
    <property type="entry name" value="Sugar_transporter_CS"/>
</dbReference>
<keyword evidence="4" id="KW-1003">Cell membrane</keyword>
<name>A0A1H5YL92_9BACT</name>
<feature type="transmembrane region" description="Helical" evidence="8">
    <location>
        <begin position="203"/>
        <end position="221"/>
    </location>
</feature>
<dbReference type="PROSITE" id="PS50850">
    <property type="entry name" value="MFS"/>
    <property type="match status" value="1"/>
</dbReference>
<dbReference type="GO" id="GO:0005886">
    <property type="term" value="C:plasma membrane"/>
    <property type="evidence" value="ECO:0007669"/>
    <property type="project" value="UniProtKB-SubCell"/>
</dbReference>
<dbReference type="Pfam" id="PF07690">
    <property type="entry name" value="MFS_1"/>
    <property type="match status" value="1"/>
</dbReference>
<keyword evidence="6 8" id="KW-1133">Transmembrane helix</keyword>
<feature type="transmembrane region" description="Helical" evidence="8">
    <location>
        <begin position="227"/>
        <end position="250"/>
    </location>
</feature>
<dbReference type="CDD" id="cd17321">
    <property type="entry name" value="MFS_MMR_MDR_like"/>
    <property type="match status" value="1"/>
</dbReference>
<sequence>MTTTQTKKATHPNAVLAICCMSVLLLSMDVTIVNVALPAIQRDLHASVAQLQWVIDAYTLVLASLLMFSGAMSDRFGRRRIFLIGMVGFVAGSLLCGTAPTIEWLILFRAIQGLGASMMNPVALSIIANVFPEPGDRARAVGIWGAVAGASLAIGPMLGGFLTQTVGWRTIFHINVPLGIAAVVLTAIFVPESKAAKARRPDPPGQVLIFLTLGMVMYAIIDGPQRGWGSAVILGLFGASAVLFVLFLVVESRRTEPLLNLKFFRSVPFSIATVLALTSFGCFAGFLFLNALYLEQMRGLSPLRTGLSTLPLALAMTFTAPLSGRLVAKRGAVPSLVIAGLGFVVATLLLGQLSATTPMALLMAAYTLFGVGLGMSNPAISNSAVSGMPLSQAGVAAAIASTGRQVGAALGVAIAGTVVSVSRAQHTDLAQATHPIFALMTAGGALVLAAAWISTTTWAKESPKRVAFLFQG</sequence>
<evidence type="ECO:0000256" key="6">
    <source>
        <dbReference type="ARBA" id="ARBA00022989"/>
    </source>
</evidence>
<dbReference type="Proteomes" id="UP000236728">
    <property type="component" value="Unassembled WGS sequence"/>
</dbReference>
<gene>
    <name evidence="10" type="ORF">SAMN05421819_2375</name>
</gene>
<evidence type="ECO:0000256" key="5">
    <source>
        <dbReference type="ARBA" id="ARBA00022692"/>
    </source>
</evidence>
<dbReference type="EMBL" id="FNVA01000003">
    <property type="protein sequence ID" value="SEG24848.1"/>
    <property type="molecule type" value="Genomic_DNA"/>
</dbReference>
<evidence type="ECO:0000259" key="9">
    <source>
        <dbReference type="PROSITE" id="PS50850"/>
    </source>
</evidence>
<evidence type="ECO:0000313" key="11">
    <source>
        <dbReference type="Proteomes" id="UP000236728"/>
    </source>
</evidence>
<evidence type="ECO:0000256" key="2">
    <source>
        <dbReference type="ARBA" id="ARBA00008537"/>
    </source>
</evidence>
<dbReference type="Gene3D" id="1.20.1720.10">
    <property type="entry name" value="Multidrug resistance protein D"/>
    <property type="match status" value="1"/>
</dbReference>
<feature type="transmembrane region" description="Helical" evidence="8">
    <location>
        <begin position="406"/>
        <end position="424"/>
    </location>
</feature>
<feature type="transmembrane region" description="Helical" evidence="8">
    <location>
        <begin position="336"/>
        <end position="355"/>
    </location>
</feature>
<dbReference type="PANTHER" id="PTHR42718:SF9">
    <property type="entry name" value="MAJOR FACILITATOR SUPERFAMILY MULTIDRUG TRANSPORTER MFSC"/>
    <property type="match status" value="1"/>
</dbReference>
<evidence type="ECO:0000256" key="3">
    <source>
        <dbReference type="ARBA" id="ARBA00022448"/>
    </source>
</evidence>
<comment type="similarity">
    <text evidence="2">Belongs to the major facilitator superfamily. EmrB family.</text>
</comment>
<comment type="subcellular location">
    <subcellularLocation>
        <location evidence="1">Cell membrane</location>
        <topology evidence="1">Multi-pass membrane protein</topology>
    </subcellularLocation>
</comment>
<keyword evidence="5 8" id="KW-0812">Transmembrane</keyword>
<evidence type="ECO:0000256" key="4">
    <source>
        <dbReference type="ARBA" id="ARBA00022475"/>
    </source>
</evidence>
<dbReference type="InterPro" id="IPR020846">
    <property type="entry name" value="MFS_dom"/>
</dbReference>
<dbReference type="SUPFAM" id="SSF103473">
    <property type="entry name" value="MFS general substrate transporter"/>
    <property type="match status" value="1"/>
</dbReference>
<keyword evidence="3" id="KW-0813">Transport</keyword>
<proteinExistence type="inferred from homology"/>
<evidence type="ECO:0000256" key="8">
    <source>
        <dbReference type="SAM" id="Phobius"/>
    </source>
</evidence>
<keyword evidence="11" id="KW-1185">Reference proteome</keyword>
<evidence type="ECO:0000256" key="7">
    <source>
        <dbReference type="ARBA" id="ARBA00023136"/>
    </source>
</evidence>
<feature type="transmembrane region" description="Helical" evidence="8">
    <location>
        <begin position="436"/>
        <end position="455"/>
    </location>
</feature>
<feature type="transmembrane region" description="Helical" evidence="8">
    <location>
        <begin position="48"/>
        <end position="69"/>
    </location>
</feature>
<dbReference type="InterPro" id="IPR011701">
    <property type="entry name" value="MFS"/>
</dbReference>
<accession>A0A1H5YL92</accession>